<protein>
    <submittedName>
        <fullName evidence="1">Uncharacterized protein</fullName>
    </submittedName>
</protein>
<dbReference type="RefSeq" id="WP_075830143.1">
    <property type="nucleotide sequence ID" value="NZ_MSTI01000007.1"/>
</dbReference>
<sequence length="178" mass="19588">MPSSDPGQLALTLSSLFTASRTDGRQRAHTLGHGLQLTVGTADGDFVALSRKAGEPDMLEAAVVAEKAGWISYSTDWQDIAGSRYLVIRPDSPTEDPPDEGDTDPPSPEIVALLTDPQAPWRHRTFTAQAHEARDDAVRRMSRAELHEEMAWLRTKWGPQLRAWQQGRLREVLAGPAP</sequence>
<comment type="caution">
    <text evidence="1">The sequence shown here is derived from an EMBL/GenBank/DDBJ whole genome shotgun (WGS) entry which is preliminary data.</text>
</comment>
<dbReference type="OrthoDB" id="9885718at2"/>
<organism evidence="1 2">
    <name type="scientific">Deinococcus marmoris</name>
    <dbReference type="NCBI Taxonomy" id="249408"/>
    <lineage>
        <taxon>Bacteria</taxon>
        <taxon>Thermotogati</taxon>
        <taxon>Deinococcota</taxon>
        <taxon>Deinococci</taxon>
        <taxon>Deinococcales</taxon>
        <taxon>Deinococcaceae</taxon>
        <taxon>Deinococcus</taxon>
    </lineage>
</organism>
<proteinExistence type="predicted"/>
<dbReference type="EMBL" id="MSTI01000007">
    <property type="protein sequence ID" value="OLV20189.1"/>
    <property type="molecule type" value="Genomic_DNA"/>
</dbReference>
<gene>
    <name evidence="1" type="ORF">BOO71_0000595</name>
</gene>
<dbReference type="STRING" id="249408.BOO71_0000595"/>
<evidence type="ECO:0000313" key="1">
    <source>
        <dbReference type="EMBL" id="OLV20189.1"/>
    </source>
</evidence>
<name>A0A1U7P4V1_9DEIO</name>
<evidence type="ECO:0000313" key="2">
    <source>
        <dbReference type="Proteomes" id="UP000186607"/>
    </source>
</evidence>
<dbReference type="Proteomes" id="UP000186607">
    <property type="component" value="Unassembled WGS sequence"/>
</dbReference>
<keyword evidence="2" id="KW-1185">Reference proteome</keyword>
<reference evidence="1 2" key="1">
    <citation type="submission" date="2017-01" db="EMBL/GenBank/DDBJ databases">
        <title>Genome Analysis of Deinococcus marmoris KOPRI26562.</title>
        <authorList>
            <person name="Kim J.H."/>
            <person name="Oh H.-M."/>
        </authorList>
    </citation>
    <scope>NUCLEOTIDE SEQUENCE [LARGE SCALE GENOMIC DNA]</scope>
    <source>
        <strain evidence="1 2">KOPRI26562</strain>
    </source>
</reference>
<accession>A0A1U7P4V1</accession>
<dbReference type="AlphaFoldDB" id="A0A1U7P4V1"/>